<name>A0A2H0K6K9_9BACT</name>
<reference evidence="1 2" key="1">
    <citation type="submission" date="2017-09" db="EMBL/GenBank/DDBJ databases">
        <title>Depth-based differentiation of microbial function through sediment-hosted aquifers and enrichment of novel symbionts in the deep terrestrial subsurface.</title>
        <authorList>
            <person name="Probst A.J."/>
            <person name="Ladd B."/>
            <person name="Jarett J.K."/>
            <person name="Geller-Mcgrath D.E."/>
            <person name="Sieber C.M."/>
            <person name="Emerson J.B."/>
            <person name="Anantharaman K."/>
            <person name="Thomas B.C."/>
            <person name="Malmstrom R."/>
            <person name="Stieglmeier M."/>
            <person name="Klingl A."/>
            <person name="Woyke T."/>
            <person name="Ryan C.M."/>
            <person name="Banfield J.F."/>
        </authorList>
    </citation>
    <scope>NUCLEOTIDE SEQUENCE [LARGE SCALE GENOMIC DNA]</scope>
    <source>
        <strain evidence="1">CG11_big_fil_rev_8_21_14_0_20_40_24</strain>
    </source>
</reference>
<protein>
    <submittedName>
        <fullName evidence="1">Uncharacterized protein</fullName>
    </submittedName>
</protein>
<proteinExistence type="predicted"/>
<comment type="caution">
    <text evidence="1">The sequence shown here is derived from an EMBL/GenBank/DDBJ whole genome shotgun (WGS) entry which is preliminary data.</text>
</comment>
<dbReference type="AlphaFoldDB" id="A0A2H0K6K9"/>
<dbReference type="Proteomes" id="UP000229834">
    <property type="component" value="Unassembled WGS sequence"/>
</dbReference>
<organism evidence="1 2">
    <name type="scientific">Candidatus Zambryskibacteria bacterium CG11_big_fil_rev_8_21_14_0_20_40_24</name>
    <dbReference type="NCBI Taxonomy" id="1975116"/>
    <lineage>
        <taxon>Bacteria</taxon>
        <taxon>Candidatus Zambryskiibacteriota</taxon>
    </lineage>
</organism>
<gene>
    <name evidence="1" type="ORF">COV95_01705</name>
</gene>
<sequence>MLLFGKTKRGGKSEHLPILSAIGVYKIERLAPHLRGGRTRLRLKSFGEVLDFAPPMVGKIGRVAGNTRRE</sequence>
<evidence type="ECO:0000313" key="1">
    <source>
        <dbReference type="EMBL" id="PIQ66890.1"/>
    </source>
</evidence>
<accession>A0A2H0K6K9</accession>
<dbReference type="EMBL" id="PCVC01000050">
    <property type="protein sequence ID" value="PIQ66890.1"/>
    <property type="molecule type" value="Genomic_DNA"/>
</dbReference>
<evidence type="ECO:0000313" key="2">
    <source>
        <dbReference type="Proteomes" id="UP000229834"/>
    </source>
</evidence>